<dbReference type="Proteomes" id="UP000635477">
    <property type="component" value="Unassembled WGS sequence"/>
</dbReference>
<reference evidence="2" key="2">
    <citation type="submission" date="2020-05" db="EMBL/GenBank/DDBJ databases">
        <authorList>
            <person name="Kim H.-S."/>
            <person name="Proctor R.H."/>
            <person name="Brown D.W."/>
        </authorList>
    </citation>
    <scope>NUCLEOTIDE SEQUENCE</scope>
    <source>
        <strain evidence="2">NRRL 22465</strain>
    </source>
</reference>
<evidence type="ECO:0000256" key="1">
    <source>
        <dbReference type="SAM" id="MobiDB-lite"/>
    </source>
</evidence>
<organism evidence="2 3">
    <name type="scientific">Fusarium zealandicum</name>
    <dbReference type="NCBI Taxonomy" id="1053134"/>
    <lineage>
        <taxon>Eukaryota</taxon>
        <taxon>Fungi</taxon>
        <taxon>Dikarya</taxon>
        <taxon>Ascomycota</taxon>
        <taxon>Pezizomycotina</taxon>
        <taxon>Sordariomycetes</taxon>
        <taxon>Hypocreomycetidae</taxon>
        <taxon>Hypocreales</taxon>
        <taxon>Nectriaceae</taxon>
        <taxon>Fusarium</taxon>
        <taxon>Fusarium staphyleae species complex</taxon>
    </lineage>
</organism>
<evidence type="ECO:0000313" key="3">
    <source>
        <dbReference type="Proteomes" id="UP000635477"/>
    </source>
</evidence>
<proteinExistence type="predicted"/>
<evidence type="ECO:0000313" key="2">
    <source>
        <dbReference type="EMBL" id="KAF4982382.1"/>
    </source>
</evidence>
<dbReference type="AlphaFoldDB" id="A0A8H4XPD2"/>
<keyword evidence="3" id="KW-1185">Reference proteome</keyword>
<feature type="region of interest" description="Disordered" evidence="1">
    <location>
        <begin position="464"/>
        <end position="504"/>
    </location>
</feature>
<gene>
    <name evidence="2" type="ORF">FZEAL_1987</name>
</gene>
<dbReference type="OrthoDB" id="4865224at2759"/>
<protein>
    <submittedName>
        <fullName evidence="2">Uncharacterized protein</fullName>
    </submittedName>
</protein>
<dbReference type="EMBL" id="JABEYC010000121">
    <property type="protein sequence ID" value="KAF4982382.1"/>
    <property type="molecule type" value="Genomic_DNA"/>
</dbReference>
<sequence>MEDSTGLRTIHEDVGSECGSLTSFESTGSSVSVDESSVGAFLAACSPELARVTGELNTVLKVIPTKEGVVDSDLSTNQNMKAFEQARELQVLSTLQAQDIGKLEASLASIKKMDLPTVPPGILKTKVNGLMSAVKQREGRLRTLMESMECIHCLDKGKQNDSTQDLTGQSQPSVRELPCGLTNNFHDDNGWNSRRVVLNNLPTGVSLTQIFDGVSGQGGIASVQILNTGTLSTPGSRSAVVEFNEPGGARDYCIASKKKPIFFQNECLLFQQVDVQIIWTASYMTKAASACVFPADAKDYRGCRCVELTKFPEGAIFNTLKTIGLQNIVRVSFEGSMTKPTGQLCIEVSSVFHSQRLRHLVQRGKILGYVWALDHMLPEGTPSDQPAESLWPRVENGVPFVDHGYLEWVFNRKPYNLITTLPVLSTEASVLSAAAFRTLANATLPTRPIWVWFGFDFHVDPDDASYGSLEDPSEESPEDPSEESPEDPSEESPEDPSEEPLADLAAPVRLNTRVEVTEEIAFTIHHELDGIVYLSLDGRILIRDPKAIDGFSLVESRDLEDLQGRTMFSHEWEALWQKWAYLNDERNWKAIAYGKLARHRRQRNDELGNPHWVVPDCSDCPCPYQDLKHSPTPQEILSYISSGTRDIVDTN</sequence>
<name>A0A8H4XPD2_9HYPO</name>
<comment type="caution">
    <text evidence="2">The sequence shown here is derived from an EMBL/GenBank/DDBJ whole genome shotgun (WGS) entry which is preliminary data.</text>
</comment>
<reference evidence="2" key="1">
    <citation type="journal article" date="2020" name="BMC Genomics">
        <title>Correction to: Identification and distribution of gene clusters required for synthesis of sphingolipid metabolism inhibitors in diverse species of the filamentous fungus Fusarium.</title>
        <authorList>
            <person name="Kim H.S."/>
            <person name="Lohmar J.M."/>
            <person name="Busman M."/>
            <person name="Brown D.W."/>
            <person name="Naumann T.A."/>
            <person name="Divon H.H."/>
            <person name="Lysoe E."/>
            <person name="Uhlig S."/>
            <person name="Proctor R.H."/>
        </authorList>
    </citation>
    <scope>NUCLEOTIDE SEQUENCE</scope>
    <source>
        <strain evidence="2">NRRL 22465</strain>
    </source>
</reference>
<feature type="compositionally biased region" description="Acidic residues" evidence="1">
    <location>
        <begin position="471"/>
        <end position="501"/>
    </location>
</feature>
<accession>A0A8H4XPD2</accession>